<name>A0A0E9RP99_ANGAN</name>
<reference evidence="1" key="2">
    <citation type="journal article" date="2015" name="Fish Shellfish Immunol.">
        <title>Early steps in the European eel (Anguilla anguilla)-Vibrio vulnificus interaction in the gills: Role of the RtxA13 toxin.</title>
        <authorList>
            <person name="Callol A."/>
            <person name="Pajuelo D."/>
            <person name="Ebbesson L."/>
            <person name="Teles M."/>
            <person name="MacKenzie S."/>
            <person name="Amaro C."/>
        </authorList>
    </citation>
    <scope>NUCLEOTIDE SEQUENCE</scope>
</reference>
<organism evidence="1">
    <name type="scientific">Anguilla anguilla</name>
    <name type="common">European freshwater eel</name>
    <name type="synonym">Muraena anguilla</name>
    <dbReference type="NCBI Taxonomy" id="7936"/>
    <lineage>
        <taxon>Eukaryota</taxon>
        <taxon>Metazoa</taxon>
        <taxon>Chordata</taxon>
        <taxon>Craniata</taxon>
        <taxon>Vertebrata</taxon>
        <taxon>Euteleostomi</taxon>
        <taxon>Actinopterygii</taxon>
        <taxon>Neopterygii</taxon>
        <taxon>Teleostei</taxon>
        <taxon>Anguilliformes</taxon>
        <taxon>Anguillidae</taxon>
        <taxon>Anguilla</taxon>
    </lineage>
</organism>
<evidence type="ECO:0000313" key="1">
    <source>
        <dbReference type="EMBL" id="JAH30198.1"/>
    </source>
</evidence>
<proteinExistence type="predicted"/>
<reference evidence="1" key="1">
    <citation type="submission" date="2014-11" db="EMBL/GenBank/DDBJ databases">
        <authorList>
            <person name="Amaro Gonzalez C."/>
        </authorList>
    </citation>
    <scope>NUCLEOTIDE SEQUENCE</scope>
</reference>
<sequence length="35" mass="3898">MRKINGAYKIMVVNSLSVYTGLKKGFGMNIFLSIC</sequence>
<dbReference type="EMBL" id="GBXM01078379">
    <property type="protein sequence ID" value="JAH30198.1"/>
    <property type="molecule type" value="Transcribed_RNA"/>
</dbReference>
<protein>
    <submittedName>
        <fullName evidence="1">Uncharacterized protein</fullName>
    </submittedName>
</protein>
<accession>A0A0E9RP99</accession>
<dbReference type="AlphaFoldDB" id="A0A0E9RP99"/>